<accession>A0ABR0SYB1</accession>
<dbReference type="EMBL" id="JAVFKD010000002">
    <property type="protein sequence ID" value="KAK5997166.1"/>
    <property type="molecule type" value="Genomic_DNA"/>
</dbReference>
<gene>
    <name evidence="1" type="ORF">PT974_02519</name>
</gene>
<name>A0ABR0SYB1_9HYPO</name>
<dbReference type="Proteomes" id="UP001338125">
    <property type="component" value="Unassembled WGS sequence"/>
</dbReference>
<proteinExistence type="predicted"/>
<keyword evidence="2" id="KW-1185">Reference proteome</keyword>
<reference evidence="1 2" key="1">
    <citation type="submission" date="2024-01" db="EMBL/GenBank/DDBJ databases">
        <title>Complete genome of Cladobotryum mycophilum ATHUM6906.</title>
        <authorList>
            <person name="Christinaki A.C."/>
            <person name="Myridakis A.I."/>
            <person name="Kouvelis V.N."/>
        </authorList>
    </citation>
    <scope>NUCLEOTIDE SEQUENCE [LARGE SCALE GENOMIC DNA]</scope>
    <source>
        <strain evidence="1 2">ATHUM6906</strain>
    </source>
</reference>
<comment type="caution">
    <text evidence="1">The sequence shown here is derived from an EMBL/GenBank/DDBJ whole genome shotgun (WGS) entry which is preliminary data.</text>
</comment>
<evidence type="ECO:0000313" key="2">
    <source>
        <dbReference type="Proteomes" id="UP001338125"/>
    </source>
</evidence>
<evidence type="ECO:0000313" key="1">
    <source>
        <dbReference type="EMBL" id="KAK5997166.1"/>
    </source>
</evidence>
<sequence length="179" mass="19761">MNLKFYDIIVTNSERNNDFETPTTILTWTLTLKTPTTILAVILLQDRYNIVTVIRTPAIILKVNGFPYYHGIAAAHDSVPLANTTLEHIMYERLNSIASKTTLPTLPYLITNAGCDCLNLAPGLKLLQPLIDTKEPAARRRPGDGSVTNSLVGKSREAGFGLRPNGFCATPPWGKVLRR</sequence>
<protein>
    <submittedName>
        <fullName evidence="1">Uncharacterized protein</fullName>
    </submittedName>
</protein>
<organism evidence="1 2">
    <name type="scientific">Cladobotryum mycophilum</name>
    <dbReference type="NCBI Taxonomy" id="491253"/>
    <lineage>
        <taxon>Eukaryota</taxon>
        <taxon>Fungi</taxon>
        <taxon>Dikarya</taxon>
        <taxon>Ascomycota</taxon>
        <taxon>Pezizomycotina</taxon>
        <taxon>Sordariomycetes</taxon>
        <taxon>Hypocreomycetidae</taxon>
        <taxon>Hypocreales</taxon>
        <taxon>Hypocreaceae</taxon>
        <taxon>Cladobotryum</taxon>
    </lineage>
</organism>